<dbReference type="GO" id="GO:0016616">
    <property type="term" value="F:oxidoreductase activity, acting on the CH-OH group of donors, NAD or NADP as acceptor"/>
    <property type="evidence" value="ECO:0007669"/>
    <property type="project" value="InterPro"/>
</dbReference>
<evidence type="ECO:0000256" key="1">
    <source>
        <dbReference type="ARBA" id="ARBA00005854"/>
    </source>
</evidence>
<protein>
    <submittedName>
        <fullName evidence="7">Putative 2-hydroxyacid dehydrogenase</fullName>
        <ecNumber evidence="7">1.-.-.-</ecNumber>
    </submittedName>
</protein>
<dbReference type="InterPro" id="IPR006140">
    <property type="entry name" value="D-isomer_DH_NAD-bd"/>
</dbReference>
<organism evidence="7 8">
    <name type="scientific">Lentilactobacillus sunkii</name>
    <dbReference type="NCBI Taxonomy" id="481719"/>
    <lineage>
        <taxon>Bacteria</taxon>
        <taxon>Bacillati</taxon>
        <taxon>Bacillota</taxon>
        <taxon>Bacilli</taxon>
        <taxon>Lactobacillales</taxon>
        <taxon>Lactobacillaceae</taxon>
        <taxon>Lentilactobacillus</taxon>
    </lineage>
</organism>
<evidence type="ECO:0000259" key="5">
    <source>
        <dbReference type="Pfam" id="PF00389"/>
    </source>
</evidence>
<dbReference type="Gene3D" id="3.40.50.720">
    <property type="entry name" value="NAD(P)-binding Rossmann-like Domain"/>
    <property type="match status" value="2"/>
</dbReference>
<evidence type="ECO:0000256" key="4">
    <source>
        <dbReference type="RuleBase" id="RU003719"/>
    </source>
</evidence>
<dbReference type="SUPFAM" id="SSF52283">
    <property type="entry name" value="Formate/glycerate dehydrogenase catalytic domain-like"/>
    <property type="match status" value="1"/>
</dbReference>
<comment type="caution">
    <text evidence="7">The sequence shown here is derived from an EMBL/GenBank/DDBJ whole genome shotgun (WGS) entry which is preliminary data.</text>
</comment>
<sequence>MKIVITDTAEPLNRDINYEKRIISRIVGGIADIEVYTYDGNRQELISVLRDADAVLTSYLKFDGDLLRSCKKLKVISIEATGYNNVDIDVATELGIKVCVIAEYCTEEVSDYVVLSAIAMNKQLKYYIHETDDKLQYDFQPPKAVKRLSDCTFGIMGLGKIGYQAAIKAQAFGMNVITYSTPHAKLRADQLGIPLVSKKQLFEQSDFIALTMRLTKDNIDILNKQAFDQMKKDPIIVNIARGVMIDESALLDALKYGRVRGAALDVLTDESSEGLKNSKLLNRSDVMITPHIAFYSDQALEDCQRIASENLANALVDETDKLFRLVNIES</sequence>
<dbReference type="EC" id="1.-.-.-" evidence="7"/>
<evidence type="ECO:0000256" key="3">
    <source>
        <dbReference type="ARBA" id="ARBA00023027"/>
    </source>
</evidence>
<evidence type="ECO:0000313" key="8">
    <source>
        <dbReference type="Proteomes" id="UP000177010"/>
    </source>
</evidence>
<dbReference type="InterPro" id="IPR006139">
    <property type="entry name" value="D-isomer_2_OHA_DH_cat_dom"/>
</dbReference>
<keyword evidence="2 4" id="KW-0560">Oxidoreductase</keyword>
<evidence type="ECO:0000256" key="2">
    <source>
        <dbReference type="ARBA" id="ARBA00023002"/>
    </source>
</evidence>
<dbReference type="Pfam" id="PF02826">
    <property type="entry name" value="2-Hacid_dh_C"/>
    <property type="match status" value="1"/>
</dbReference>
<feature type="domain" description="D-isomer specific 2-hydroxyacid dehydrogenase catalytic" evidence="5">
    <location>
        <begin position="18"/>
        <end position="318"/>
    </location>
</feature>
<dbReference type="AlphaFoldDB" id="A0A1E7XJ28"/>
<reference evidence="7 8" key="1">
    <citation type="submission" date="2016-09" db="EMBL/GenBank/DDBJ databases">
        <title>Genome Sequence of Lactobacillus sunkii Strain CG01.</title>
        <authorList>
            <person name="Poehlein A."/>
            <person name="Gabris C."/>
            <person name="Bengelsdorf F.R."/>
            <person name="Duerre P."/>
            <person name="Daniel R."/>
        </authorList>
    </citation>
    <scope>NUCLEOTIDE SEQUENCE [LARGE SCALE GENOMIC DNA]</scope>
    <source>
        <strain evidence="7 8">CG_D</strain>
    </source>
</reference>
<dbReference type="InterPro" id="IPR050418">
    <property type="entry name" value="D-iso_2-hydroxyacid_DH_PdxB"/>
</dbReference>
<dbReference type="InterPro" id="IPR036291">
    <property type="entry name" value="NAD(P)-bd_dom_sf"/>
</dbReference>
<feature type="domain" description="D-isomer specific 2-hydroxyacid dehydrogenase NAD-binding" evidence="6">
    <location>
        <begin position="118"/>
        <end position="293"/>
    </location>
</feature>
<dbReference type="PANTHER" id="PTHR43761:SF1">
    <property type="entry name" value="D-ISOMER SPECIFIC 2-HYDROXYACID DEHYDROGENASE CATALYTIC DOMAIN-CONTAINING PROTEIN-RELATED"/>
    <property type="match status" value="1"/>
</dbReference>
<dbReference type="SUPFAM" id="SSF51735">
    <property type="entry name" value="NAD(P)-binding Rossmann-fold domains"/>
    <property type="match status" value="1"/>
</dbReference>
<evidence type="ECO:0000313" key="7">
    <source>
        <dbReference type="EMBL" id="OFA13110.1"/>
    </source>
</evidence>
<keyword evidence="3" id="KW-0520">NAD</keyword>
<dbReference type="PANTHER" id="PTHR43761">
    <property type="entry name" value="D-ISOMER SPECIFIC 2-HYDROXYACID DEHYDROGENASE FAMILY PROTEIN (AFU_ORTHOLOGUE AFUA_1G13630)"/>
    <property type="match status" value="1"/>
</dbReference>
<dbReference type="GO" id="GO:0051287">
    <property type="term" value="F:NAD binding"/>
    <property type="evidence" value="ECO:0007669"/>
    <property type="project" value="InterPro"/>
</dbReference>
<gene>
    <name evidence="7" type="ORF">LASUN_01090</name>
</gene>
<name>A0A1E7XJ28_9LACO</name>
<evidence type="ECO:0000259" key="6">
    <source>
        <dbReference type="Pfam" id="PF02826"/>
    </source>
</evidence>
<accession>A0A1E7XJ28</accession>
<dbReference type="EMBL" id="MIQE01000002">
    <property type="protein sequence ID" value="OFA13110.1"/>
    <property type="molecule type" value="Genomic_DNA"/>
</dbReference>
<dbReference type="RefSeq" id="WP_070366890.1">
    <property type="nucleotide sequence ID" value="NZ_JAZHVW010000013.1"/>
</dbReference>
<comment type="similarity">
    <text evidence="1 4">Belongs to the D-isomer specific 2-hydroxyacid dehydrogenase family.</text>
</comment>
<dbReference type="Pfam" id="PF00389">
    <property type="entry name" value="2-Hacid_dh"/>
    <property type="match status" value="1"/>
</dbReference>
<dbReference type="STRING" id="481719.LASUN_01090"/>
<dbReference type="Proteomes" id="UP000177010">
    <property type="component" value="Unassembled WGS sequence"/>
</dbReference>
<proteinExistence type="inferred from homology"/>